<comment type="caution">
    <text evidence="2">The sequence shown here is derived from an EMBL/GenBank/DDBJ whole genome shotgun (WGS) entry which is preliminary data.</text>
</comment>
<dbReference type="EMBL" id="JALJOR010000003">
    <property type="protein sequence ID" value="KAK9820184.1"/>
    <property type="molecule type" value="Genomic_DNA"/>
</dbReference>
<gene>
    <name evidence="2" type="ORF">WJX72_007253</name>
</gene>
<evidence type="ECO:0000313" key="2">
    <source>
        <dbReference type="EMBL" id="KAK9820184.1"/>
    </source>
</evidence>
<evidence type="ECO:0000256" key="1">
    <source>
        <dbReference type="SAM" id="MobiDB-lite"/>
    </source>
</evidence>
<dbReference type="AlphaFoldDB" id="A0AAW1QFK5"/>
<organism evidence="2 3">
    <name type="scientific">[Myrmecia] bisecta</name>
    <dbReference type="NCBI Taxonomy" id="41462"/>
    <lineage>
        <taxon>Eukaryota</taxon>
        <taxon>Viridiplantae</taxon>
        <taxon>Chlorophyta</taxon>
        <taxon>core chlorophytes</taxon>
        <taxon>Trebouxiophyceae</taxon>
        <taxon>Trebouxiales</taxon>
        <taxon>Trebouxiaceae</taxon>
        <taxon>Myrmecia</taxon>
    </lineage>
</organism>
<keyword evidence="3" id="KW-1185">Reference proteome</keyword>
<protein>
    <submittedName>
        <fullName evidence="2">Uncharacterized protein</fullName>
    </submittedName>
</protein>
<feature type="compositionally biased region" description="Polar residues" evidence="1">
    <location>
        <begin position="94"/>
        <end position="108"/>
    </location>
</feature>
<accession>A0AAW1QFK5</accession>
<reference evidence="2 3" key="1">
    <citation type="journal article" date="2024" name="Nat. Commun.">
        <title>Phylogenomics reveals the evolutionary origins of lichenization in chlorophyte algae.</title>
        <authorList>
            <person name="Puginier C."/>
            <person name="Libourel C."/>
            <person name="Otte J."/>
            <person name="Skaloud P."/>
            <person name="Haon M."/>
            <person name="Grisel S."/>
            <person name="Petersen M."/>
            <person name="Berrin J.G."/>
            <person name="Delaux P.M."/>
            <person name="Dal Grande F."/>
            <person name="Keller J."/>
        </authorList>
    </citation>
    <scope>NUCLEOTIDE SEQUENCE [LARGE SCALE GENOMIC DNA]</scope>
    <source>
        <strain evidence="2 3">SAG 2043</strain>
    </source>
</reference>
<sequence>MSSATAVRTIRARTGGLSDPVPEGKEVDAGPTHYQTLTEDSHAPAITETEERTQGQAKEDRKAFTKEMQHARNETSSNTGPPGQQAPGRGDSGRQASAGNKLMNQSRQ</sequence>
<dbReference type="Proteomes" id="UP001489004">
    <property type="component" value="Unassembled WGS sequence"/>
</dbReference>
<proteinExistence type="predicted"/>
<feature type="compositionally biased region" description="Basic and acidic residues" evidence="1">
    <location>
        <begin position="49"/>
        <end position="73"/>
    </location>
</feature>
<feature type="region of interest" description="Disordered" evidence="1">
    <location>
        <begin position="1"/>
        <end position="108"/>
    </location>
</feature>
<evidence type="ECO:0000313" key="3">
    <source>
        <dbReference type="Proteomes" id="UP001489004"/>
    </source>
</evidence>
<name>A0AAW1QFK5_9CHLO</name>